<dbReference type="Gene3D" id="1.25.10.10">
    <property type="entry name" value="Leucine-rich Repeat Variant"/>
    <property type="match status" value="1"/>
</dbReference>
<keyword evidence="5" id="KW-0131">Cell cycle</keyword>
<evidence type="ECO:0000256" key="2">
    <source>
        <dbReference type="ARBA" id="ARBA00022618"/>
    </source>
</evidence>
<dbReference type="EMBL" id="JARK01001436">
    <property type="protein sequence ID" value="EYC02340.1"/>
    <property type="molecule type" value="Genomic_DNA"/>
</dbReference>
<organism evidence="7 8">
    <name type="scientific">Ancylostoma ceylanicum</name>
    <dbReference type="NCBI Taxonomy" id="53326"/>
    <lineage>
        <taxon>Eukaryota</taxon>
        <taxon>Metazoa</taxon>
        <taxon>Ecdysozoa</taxon>
        <taxon>Nematoda</taxon>
        <taxon>Chromadorea</taxon>
        <taxon>Rhabditida</taxon>
        <taxon>Rhabditina</taxon>
        <taxon>Rhabditomorpha</taxon>
        <taxon>Strongyloidea</taxon>
        <taxon>Ancylostomatidae</taxon>
        <taxon>Ancylostomatinae</taxon>
        <taxon>Ancylostoma</taxon>
    </lineage>
</organism>
<sequence length="1563" mass="176185">MKGDVEYPPNCAAIPCSSGNSELVRKLKILSEALQVSDTNEECGQPDRYRTLICHLAQSCFLENSSKDVQIWLACCLADILRVFAPNVPLGDPSQLRDVLIFIVRTLKGLESPSNPLFRRYFYLLENISVVSTLVLALELPPDDASQVIRMLLKTSMEIANGKEWKSEARETSEDGSATEDDGDERSDSRDKVIGLLIGMISKLLRDVDQVSAEVLDVLFFYLINPQKLNNRESYNMSRQIIQVSQTSLEAIIQSLLTQSLLSGTLPEECELVGSGRKKLHDVILELHEVAPELVAPVLPQLSCSLLAEDDNQRLLAAKLVGKLVSSGKSRFYDEHPKLWKNYLERFKDTSSDIREVCARDSHEILLRHSQLRGQISSALGSLTRDLDDGVRLTAVLCIIETARKKLEAVNESLIMACCDRMKDKKPKIRQEAITKLLHLYFKIIMGEEHTASDVAAVTVIPKKALAVYMLASMTEEKSLIERYFSSYIIPYRMEMKKRVKSMVDLFSKLDNFEAQVFAEIISRSSSHRRVLREMLQIISRQAATELQSKIQRISTTHHDPIGFSTALKHFANLLSTDQRCFECAEYLVSNEYTTAKVEETCKELIQRSMEAGTIPKDCQNNIRRYVERVAPLIMDLDSTVELLNVALRMKNDAECGNVEAISKLPYVLRLVKIWSEAFPHIFSRGDAIDCVLKLVVSDDAKTVEVGLQVLLHVALQSSLKAKEHDWCEPAVSIVWDVILCDSDGFGRCCKLAARVICRLLGKEECATRFDQLYPEIEERVSKANPAACVNALRVISELHRDLPQVFGPRVKKLIAEFVVPGLILSYERDPEDVDSFDPFTPLEEQSIPKYCLSKVYGMKLLARYLFTCGGDAEDDSLAMKTLKMFVAFIQAAGDLHDPDKNISAAEKAWLRAVAGTSLLKLCYIQKYSHMMGADMFVTLANLMKDDADCVRGYFVRRLNKGISRNRLTIEYLSFFSLVALIDGVSTEEENAVKLYRDQCRSLLLAAISRRRNLIQSSSFASMYLPYHQPEYAIAYAAWLLSHQEILSTHSDIANMAILQECLWFIMEPFVAKKENTDFEFIYRLLQDIKESNDALFEKRQKQGEIGEAELIGQNKKMWVLADLGMLMLVYRGKVSIRNEPRKTLLSSRFFVREKDSKHAGTVYAPHELIEDEKERNGKLPTRDRKRLNATSNTTASKRAAREPKDPVKTQRGRVPSVKLNKIDESPTSPDNISPPRKRMNRKPLKVEQQSVVDESNSRNKQSVGSPTRSPVGVQGLSTRRTTRNRATKEKEKEEPVKASEIMANGDDETSPSTSREQPQTRSVRSQRTPHQSPNTKLATPTKANVSPLKRNSRNEEVVTASSNGDLKNPTWSKKRHRSSLNNFDDVADLSPITRSGEKITRSRSSNRAPLSTSTPMPSTIPKSPKRSKLLRGDKTSSVQQTQATPEKEKEKSSKTSESKYVANSDTICVLIGRQISSRAFLKVCLYFFLIIVMGQEFMVIQDRFSSSMCISFFKNSISLSSQSLEKGAPAPARILIFDVLVFFFRFGKKTSGAMFVSRAESM</sequence>
<dbReference type="GO" id="GO:0006281">
    <property type="term" value="P:DNA repair"/>
    <property type="evidence" value="ECO:0007669"/>
    <property type="project" value="TreeGrafter"/>
</dbReference>
<evidence type="ECO:0000313" key="7">
    <source>
        <dbReference type="EMBL" id="EYC02340.1"/>
    </source>
</evidence>
<evidence type="ECO:0000256" key="6">
    <source>
        <dbReference type="SAM" id="MobiDB-lite"/>
    </source>
</evidence>
<dbReference type="Proteomes" id="UP000024635">
    <property type="component" value="Unassembled WGS sequence"/>
</dbReference>
<comment type="caution">
    <text evidence="7">The sequence shown here is derived from an EMBL/GenBank/DDBJ whole genome shotgun (WGS) entry which is preliminary data.</text>
</comment>
<dbReference type="STRING" id="53326.A0A016TI30"/>
<keyword evidence="2" id="KW-0132">Cell division</keyword>
<feature type="region of interest" description="Disordered" evidence="6">
    <location>
        <begin position="164"/>
        <end position="188"/>
    </location>
</feature>
<evidence type="ECO:0000256" key="1">
    <source>
        <dbReference type="ARBA" id="ARBA00004123"/>
    </source>
</evidence>
<feature type="compositionally biased region" description="Basic and acidic residues" evidence="6">
    <location>
        <begin position="1287"/>
        <end position="1298"/>
    </location>
</feature>
<gene>
    <name evidence="7" type="primary">Acey_s0100.g3239</name>
    <name evidence="7" type="synonym">Acey-evl-14</name>
    <name evidence="7" type="ORF">Y032_0100g3239</name>
</gene>
<feature type="compositionally biased region" description="Basic and acidic residues" evidence="6">
    <location>
        <begin position="1200"/>
        <end position="1209"/>
    </location>
</feature>
<evidence type="ECO:0000256" key="5">
    <source>
        <dbReference type="ARBA" id="ARBA00023306"/>
    </source>
</evidence>
<feature type="compositionally biased region" description="Polar residues" evidence="6">
    <location>
        <begin position="1248"/>
        <end position="1269"/>
    </location>
</feature>
<dbReference type="GO" id="GO:0000785">
    <property type="term" value="C:chromatin"/>
    <property type="evidence" value="ECO:0007669"/>
    <property type="project" value="TreeGrafter"/>
</dbReference>
<feature type="compositionally biased region" description="Polar residues" evidence="6">
    <location>
        <begin position="1311"/>
        <end position="1345"/>
    </location>
</feature>
<dbReference type="GO" id="GO:0007064">
    <property type="term" value="P:mitotic sister chromatid cohesion"/>
    <property type="evidence" value="ECO:0007669"/>
    <property type="project" value="InterPro"/>
</dbReference>
<dbReference type="SUPFAM" id="SSF48371">
    <property type="entry name" value="ARM repeat"/>
    <property type="match status" value="1"/>
</dbReference>
<proteinExistence type="predicted"/>
<evidence type="ECO:0000313" key="8">
    <source>
        <dbReference type="Proteomes" id="UP000024635"/>
    </source>
</evidence>
<feature type="compositionally biased region" description="Polar residues" evidence="6">
    <location>
        <begin position="1360"/>
        <end position="1372"/>
    </location>
</feature>
<feature type="compositionally biased region" description="Basic and acidic residues" evidence="6">
    <location>
        <begin position="164"/>
        <end position="173"/>
    </location>
</feature>
<dbReference type="InterPro" id="IPR011989">
    <property type="entry name" value="ARM-like"/>
</dbReference>
<dbReference type="InterPro" id="IPR039776">
    <property type="entry name" value="Pds5"/>
</dbReference>
<dbReference type="PANTHER" id="PTHR12663:SF0">
    <property type="entry name" value="PRECOCIOUS DISSOCIATION OF SISTERS 5, ISOFORM A"/>
    <property type="match status" value="1"/>
</dbReference>
<dbReference type="PANTHER" id="PTHR12663">
    <property type="entry name" value="ANDROGEN INDUCED INHIBITOR OF PROLIFERATION AS3 / PDS5-RELATED"/>
    <property type="match status" value="1"/>
</dbReference>
<dbReference type="OrthoDB" id="200660at2759"/>
<keyword evidence="8" id="KW-1185">Reference proteome</keyword>
<feature type="compositionally biased region" description="Basic and acidic residues" evidence="6">
    <location>
        <begin position="1446"/>
        <end position="1458"/>
    </location>
</feature>
<dbReference type="GO" id="GO:0051301">
    <property type="term" value="P:cell division"/>
    <property type="evidence" value="ECO:0007669"/>
    <property type="project" value="UniProtKB-KW"/>
</dbReference>
<feature type="compositionally biased region" description="Polar residues" evidence="6">
    <location>
        <begin position="1436"/>
        <end position="1445"/>
    </location>
</feature>
<feature type="compositionally biased region" description="Polar residues" evidence="6">
    <location>
        <begin position="1403"/>
        <end position="1422"/>
    </location>
</feature>
<keyword evidence="4" id="KW-0539">Nucleus</keyword>
<feature type="compositionally biased region" description="Basic and acidic residues" evidence="6">
    <location>
        <begin position="1173"/>
        <end position="1183"/>
    </location>
</feature>
<dbReference type="GO" id="GO:0005634">
    <property type="term" value="C:nucleus"/>
    <property type="evidence" value="ECO:0007669"/>
    <property type="project" value="UniProtKB-SubCell"/>
</dbReference>
<name>A0A016TI30_9BILA</name>
<dbReference type="Pfam" id="PF20168">
    <property type="entry name" value="PDS5"/>
    <property type="match status" value="1"/>
</dbReference>
<protein>
    <submittedName>
        <fullName evidence="7">Uncharacterized protein</fullName>
    </submittedName>
</protein>
<comment type="subcellular location">
    <subcellularLocation>
        <location evidence="1">Nucleus</location>
    </subcellularLocation>
</comment>
<evidence type="ECO:0000256" key="4">
    <source>
        <dbReference type="ARBA" id="ARBA00023242"/>
    </source>
</evidence>
<accession>A0A016TI30</accession>
<feature type="region of interest" description="Disordered" evidence="6">
    <location>
        <begin position="1163"/>
        <end position="1458"/>
    </location>
</feature>
<dbReference type="InterPro" id="IPR016024">
    <property type="entry name" value="ARM-type_fold"/>
</dbReference>
<reference evidence="8" key="1">
    <citation type="journal article" date="2015" name="Nat. Genet.">
        <title>The genome and transcriptome of the zoonotic hookworm Ancylostoma ceylanicum identify infection-specific gene families.</title>
        <authorList>
            <person name="Schwarz E.M."/>
            <person name="Hu Y."/>
            <person name="Antoshechkin I."/>
            <person name="Miller M.M."/>
            <person name="Sternberg P.W."/>
            <person name="Aroian R.V."/>
        </authorList>
    </citation>
    <scope>NUCLEOTIDE SEQUENCE</scope>
    <source>
        <strain evidence="8">HY135</strain>
    </source>
</reference>
<evidence type="ECO:0000256" key="3">
    <source>
        <dbReference type="ARBA" id="ARBA00022776"/>
    </source>
</evidence>
<keyword evidence="3" id="KW-0498">Mitosis</keyword>